<evidence type="ECO:0008006" key="10">
    <source>
        <dbReference type="Google" id="ProtNLM"/>
    </source>
</evidence>
<dbReference type="SMART" id="SM00072">
    <property type="entry name" value="GuKc"/>
    <property type="match status" value="1"/>
</dbReference>
<dbReference type="PROSITE" id="PS50002">
    <property type="entry name" value="SH3"/>
    <property type="match status" value="1"/>
</dbReference>
<accession>A0A7R8X2C1</accession>
<feature type="domain" description="L27" evidence="7">
    <location>
        <begin position="8"/>
        <end position="63"/>
    </location>
</feature>
<dbReference type="InterPro" id="IPR020590">
    <property type="entry name" value="Guanylate_kinase_CS"/>
</dbReference>
<dbReference type="Pfam" id="PF07653">
    <property type="entry name" value="SH3_2"/>
    <property type="match status" value="1"/>
</dbReference>
<evidence type="ECO:0000259" key="5">
    <source>
        <dbReference type="PROSITE" id="PS50052"/>
    </source>
</evidence>
<dbReference type="Gene3D" id="2.30.42.10">
    <property type="match status" value="1"/>
</dbReference>
<dbReference type="PROSITE" id="PS51022">
    <property type="entry name" value="L27"/>
    <property type="match status" value="2"/>
</dbReference>
<dbReference type="Gene3D" id="1.10.287.650">
    <property type="entry name" value="L27 domain"/>
    <property type="match status" value="1"/>
</dbReference>
<dbReference type="InterPro" id="IPR004172">
    <property type="entry name" value="L27_dom"/>
</dbReference>
<dbReference type="PROSITE" id="PS00856">
    <property type="entry name" value="GUANYLATE_KINASE_1"/>
    <property type="match status" value="1"/>
</dbReference>
<evidence type="ECO:0000256" key="2">
    <source>
        <dbReference type="ARBA" id="ARBA00022443"/>
    </source>
</evidence>
<dbReference type="InterPro" id="IPR001452">
    <property type="entry name" value="SH3_domain"/>
</dbReference>
<dbReference type="CDD" id="cd06799">
    <property type="entry name" value="PDZ_MPP3-MPP4-MPP7-like"/>
    <property type="match status" value="1"/>
</dbReference>
<dbReference type="SUPFAM" id="SSF50156">
    <property type="entry name" value="PDZ domain-like"/>
    <property type="match status" value="1"/>
</dbReference>
<dbReference type="PROSITE" id="PS50106">
    <property type="entry name" value="PDZ"/>
    <property type="match status" value="1"/>
</dbReference>
<feature type="domain" description="SH3" evidence="4">
    <location>
        <begin position="228"/>
        <end position="298"/>
    </location>
</feature>
<dbReference type="InterPro" id="IPR008144">
    <property type="entry name" value="Guanylate_kin-like_dom"/>
</dbReference>
<dbReference type="InterPro" id="IPR036028">
    <property type="entry name" value="SH3-like_dom_sf"/>
</dbReference>
<gene>
    <name evidence="8" type="ORF">DSTB1V02_LOCUS2673</name>
</gene>
<dbReference type="AlphaFoldDB" id="A0A7R8X2C1"/>
<dbReference type="Pfam" id="PF00625">
    <property type="entry name" value="Guanylate_kin"/>
    <property type="match status" value="1"/>
</dbReference>
<evidence type="ECO:0000313" key="9">
    <source>
        <dbReference type="Proteomes" id="UP000677054"/>
    </source>
</evidence>
<dbReference type="PROSITE" id="PS50052">
    <property type="entry name" value="GUANYLATE_KINASE_2"/>
    <property type="match status" value="1"/>
</dbReference>
<evidence type="ECO:0000313" key="8">
    <source>
        <dbReference type="EMBL" id="CAD7242721.1"/>
    </source>
</evidence>
<dbReference type="SUPFAM" id="SSF101288">
    <property type="entry name" value="L27 domain"/>
    <property type="match status" value="1"/>
</dbReference>
<dbReference type="EMBL" id="CAJPEV010000308">
    <property type="protein sequence ID" value="CAG0883778.1"/>
    <property type="molecule type" value="Genomic_DNA"/>
</dbReference>
<dbReference type="InterPro" id="IPR014775">
    <property type="entry name" value="L27_C"/>
</dbReference>
<dbReference type="InterPro" id="IPR001478">
    <property type="entry name" value="PDZ"/>
</dbReference>
<dbReference type="SMART" id="SM00326">
    <property type="entry name" value="SH3"/>
    <property type="match status" value="1"/>
</dbReference>
<dbReference type="Gene3D" id="2.30.30.40">
    <property type="entry name" value="SH3 Domains"/>
    <property type="match status" value="1"/>
</dbReference>
<dbReference type="InterPro" id="IPR036034">
    <property type="entry name" value="PDZ_sf"/>
</dbReference>
<keyword evidence="2 3" id="KW-0728">SH3 domain</keyword>
<evidence type="ECO:0000259" key="7">
    <source>
        <dbReference type="PROSITE" id="PS51022"/>
    </source>
</evidence>
<dbReference type="PANTHER" id="PTHR23122">
    <property type="entry name" value="MEMBRANE-ASSOCIATED GUANYLATE KINASE MAGUK"/>
    <property type="match status" value="1"/>
</dbReference>
<sequence>MAAVLPSSDLVLANLVTSLSQAKSSLAGTDEDFGFLSNLLQSKELIALLQVHSAIVGSHDEQKSFPPVLGNMEDIVNDVLDEIEPIAARFLEVRELFLLLQQPHFQGLVHAHDGVAQKDYFPRLPDIPTEVDEDEETVKIVQLVKSSEPLGATIKADKATGRIVIARVMHGGAADRSGLIHVGDEVHEVNGISVAGKSPNDVLEILKNSEGTITFKLIPGDSKMTFHESRVRLKAHFDYNPLEDQYIPCKEAGLAFQNGDILHIVSHDDPYWWQARREGDLSMRSGLIPSRALQEKRILTERCPPPRDQKKVKQIMYDITENDDFDREEIATYEEVARLYPRPGLPRPIVLIGPEGVGRNELKRRLIALNPEKFRTTVPYTTRPRRSTELDGREYHFVEREFMESEIHAGKFLEFGEYKGNFYGTSTESVKSIMHNGCALKMLRNPELKPYVIFIKPPPFEVLKETRLNAYAKSTHDPNNSRSFTDEELWEMLHTAERMEYVYAHWFDEVIVNDDLSKAFEKLIEAVGLVESEPLWVPISWVQ</sequence>
<dbReference type="InterPro" id="IPR008145">
    <property type="entry name" value="GK/Ca_channel_bsu"/>
</dbReference>
<feature type="domain" description="Guanylate kinase-like" evidence="5">
    <location>
        <begin position="346"/>
        <end position="528"/>
    </location>
</feature>
<dbReference type="InterPro" id="IPR036892">
    <property type="entry name" value="L27_dom_sf"/>
</dbReference>
<evidence type="ECO:0000259" key="4">
    <source>
        <dbReference type="PROSITE" id="PS50002"/>
    </source>
</evidence>
<dbReference type="CDD" id="cd11862">
    <property type="entry name" value="SH3_MPP"/>
    <property type="match status" value="1"/>
</dbReference>
<organism evidence="8">
    <name type="scientific">Darwinula stevensoni</name>
    <dbReference type="NCBI Taxonomy" id="69355"/>
    <lineage>
        <taxon>Eukaryota</taxon>
        <taxon>Metazoa</taxon>
        <taxon>Ecdysozoa</taxon>
        <taxon>Arthropoda</taxon>
        <taxon>Crustacea</taxon>
        <taxon>Oligostraca</taxon>
        <taxon>Ostracoda</taxon>
        <taxon>Podocopa</taxon>
        <taxon>Podocopida</taxon>
        <taxon>Darwinulocopina</taxon>
        <taxon>Darwinuloidea</taxon>
        <taxon>Darwinulidae</taxon>
        <taxon>Darwinula</taxon>
    </lineage>
</organism>
<comment type="similarity">
    <text evidence="1">Belongs to the MAGUK family.</text>
</comment>
<feature type="domain" description="L27" evidence="7">
    <location>
        <begin position="72"/>
        <end position="123"/>
    </location>
</feature>
<dbReference type="SMART" id="SM00228">
    <property type="entry name" value="PDZ"/>
    <property type="match status" value="1"/>
</dbReference>
<dbReference type="InterPro" id="IPR027417">
    <property type="entry name" value="P-loop_NTPase"/>
</dbReference>
<evidence type="ECO:0000256" key="3">
    <source>
        <dbReference type="PROSITE-ProRule" id="PRU00192"/>
    </source>
</evidence>
<dbReference type="SUPFAM" id="SSF52540">
    <property type="entry name" value="P-loop containing nucleoside triphosphate hydrolases"/>
    <property type="match status" value="1"/>
</dbReference>
<proteinExistence type="inferred from homology"/>
<dbReference type="Pfam" id="PF02828">
    <property type="entry name" value="L27"/>
    <property type="match status" value="1"/>
</dbReference>
<dbReference type="SMART" id="SM00569">
    <property type="entry name" value="L27"/>
    <property type="match status" value="2"/>
</dbReference>
<protein>
    <recommendedName>
        <fullName evidence="10">MAGUK p55 subfamily member 7</fullName>
    </recommendedName>
</protein>
<dbReference type="GO" id="GO:0030054">
    <property type="term" value="C:cell junction"/>
    <property type="evidence" value="ECO:0007669"/>
    <property type="project" value="UniProtKB-ARBA"/>
</dbReference>
<dbReference type="CDD" id="cd00071">
    <property type="entry name" value="GMPK"/>
    <property type="match status" value="1"/>
</dbReference>
<dbReference type="InterPro" id="IPR050716">
    <property type="entry name" value="MAGUK"/>
</dbReference>
<evidence type="ECO:0000259" key="6">
    <source>
        <dbReference type="PROSITE" id="PS50106"/>
    </source>
</evidence>
<dbReference type="Gene3D" id="3.40.50.300">
    <property type="entry name" value="P-loop containing nucleotide triphosphate hydrolases"/>
    <property type="match status" value="1"/>
</dbReference>
<evidence type="ECO:0000256" key="1">
    <source>
        <dbReference type="ARBA" id="ARBA00007014"/>
    </source>
</evidence>
<reference evidence="8" key="1">
    <citation type="submission" date="2020-11" db="EMBL/GenBank/DDBJ databases">
        <authorList>
            <person name="Tran Van P."/>
        </authorList>
    </citation>
    <scope>NUCLEOTIDE SEQUENCE</scope>
</reference>
<keyword evidence="9" id="KW-1185">Reference proteome</keyword>
<dbReference type="OrthoDB" id="439127at2759"/>
<dbReference type="Pfam" id="PF00595">
    <property type="entry name" value="PDZ"/>
    <property type="match status" value="1"/>
</dbReference>
<dbReference type="SUPFAM" id="SSF50044">
    <property type="entry name" value="SH3-domain"/>
    <property type="match status" value="1"/>
</dbReference>
<name>A0A7R8X2C1_9CRUS</name>
<dbReference type="Proteomes" id="UP000677054">
    <property type="component" value="Unassembled WGS sequence"/>
</dbReference>
<dbReference type="EMBL" id="LR899825">
    <property type="protein sequence ID" value="CAD7242721.1"/>
    <property type="molecule type" value="Genomic_DNA"/>
</dbReference>
<feature type="domain" description="PDZ" evidence="6">
    <location>
        <begin position="140"/>
        <end position="221"/>
    </location>
</feature>